<keyword evidence="3" id="KW-1185">Reference proteome</keyword>
<protein>
    <submittedName>
        <fullName evidence="2">Uncharacterized protein</fullName>
    </submittedName>
</protein>
<dbReference type="Proteomes" id="UP000077202">
    <property type="component" value="Unassembled WGS sequence"/>
</dbReference>
<dbReference type="AlphaFoldDB" id="A0A176W6S2"/>
<gene>
    <name evidence="2" type="ORF">AXG93_2446s1100</name>
</gene>
<sequence length="215" mass="23382">MTIGLLEVPGSCKPKLCAIISAGLEISVPRLPSTMARGFQFSRDLQEMKYVHSRLAADRTDRPDKEPPSAAESARLPAGHGSENSTRNGFPAPREFHVKVRSLLAPGSVTTHLTPRAFNIQGLRPPDEFGGMQIPDAEGAAEPFMSRRRCRHEEDSPDQISSAAGSDCASGKRRCSRCGKSEMTQARVAAALCSHAEKDFESSFSSQVEQDQQQQ</sequence>
<proteinExistence type="predicted"/>
<reference evidence="2" key="1">
    <citation type="submission" date="2016-03" db="EMBL/GenBank/DDBJ databases">
        <title>Mechanisms controlling the formation of the plant cell surface in tip-growing cells are functionally conserved among land plants.</title>
        <authorList>
            <person name="Honkanen S."/>
            <person name="Jones V.A."/>
            <person name="Morieri G."/>
            <person name="Champion C."/>
            <person name="Hetherington A.J."/>
            <person name="Kelly S."/>
            <person name="Saint-Marcoux D."/>
            <person name="Proust H."/>
            <person name="Prescott H."/>
            <person name="Dolan L."/>
        </authorList>
    </citation>
    <scope>NUCLEOTIDE SEQUENCE [LARGE SCALE GENOMIC DNA]</scope>
    <source>
        <tissue evidence="2">Whole gametophyte</tissue>
    </source>
</reference>
<feature type="region of interest" description="Disordered" evidence="1">
    <location>
        <begin position="54"/>
        <end position="92"/>
    </location>
</feature>
<evidence type="ECO:0000256" key="1">
    <source>
        <dbReference type="SAM" id="MobiDB-lite"/>
    </source>
</evidence>
<feature type="compositionally biased region" description="Basic and acidic residues" evidence="1">
    <location>
        <begin position="54"/>
        <end position="67"/>
    </location>
</feature>
<dbReference type="EMBL" id="LVLJ01001671">
    <property type="protein sequence ID" value="OAE28768.1"/>
    <property type="molecule type" value="Genomic_DNA"/>
</dbReference>
<accession>A0A176W6S2</accession>
<feature type="region of interest" description="Disordered" evidence="1">
    <location>
        <begin position="151"/>
        <end position="180"/>
    </location>
</feature>
<comment type="caution">
    <text evidence="2">The sequence shown here is derived from an EMBL/GenBank/DDBJ whole genome shotgun (WGS) entry which is preliminary data.</text>
</comment>
<evidence type="ECO:0000313" key="3">
    <source>
        <dbReference type="Proteomes" id="UP000077202"/>
    </source>
</evidence>
<name>A0A176W6S2_MARPO</name>
<evidence type="ECO:0000313" key="2">
    <source>
        <dbReference type="EMBL" id="OAE28768.1"/>
    </source>
</evidence>
<organism evidence="2 3">
    <name type="scientific">Marchantia polymorpha subsp. ruderalis</name>
    <dbReference type="NCBI Taxonomy" id="1480154"/>
    <lineage>
        <taxon>Eukaryota</taxon>
        <taxon>Viridiplantae</taxon>
        <taxon>Streptophyta</taxon>
        <taxon>Embryophyta</taxon>
        <taxon>Marchantiophyta</taxon>
        <taxon>Marchantiopsida</taxon>
        <taxon>Marchantiidae</taxon>
        <taxon>Marchantiales</taxon>
        <taxon>Marchantiaceae</taxon>
        <taxon>Marchantia</taxon>
    </lineage>
</organism>